<sequence length="14" mass="1510">MMVTGLVVLYGNGR</sequence>
<reference evidence="1" key="1">
    <citation type="submission" date="2014-11" db="EMBL/GenBank/DDBJ databases">
        <authorList>
            <person name="Amaro Gonzalez C."/>
        </authorList>
    </citation>
    <scope>NUCLEOTIDE SEQUENCE</scope>
</reference>
<dbReference type="EMBL" id="GBXM01061435">
    <property type="protein sequence ID" value="JAH47142.1"/>
    <property type="molecule type" value="Transcribed_RNA"/>
</dbReference>
<protein>
    <submittedName>
        <fullName evidence="1">Uncharacterized protein</fullName>
    </submittedName>
</protein>
<reference evidence="1" key="2">
    <citation type="journal article" date="2015" name="Fish Shellfish Immunol.">
        <title>Early steps in the European eel (Anguilla anguilla)-Vibrio vulnificus interaction in the gills: Role of the RtxA13 toxin.</title>
        <authorList>
            <person name="Callol A."/>
            <person name="Pajuelo D."/>
            <person name="Ebbesson L."/>
            <person name="Teles M."/>
            <person name="MacKenzie S."/>
            <person name="Amaro C."/>
        </authorList>
    </citation>
    <scope>NUCLEOTIDE SEQUENCE</scope>
</reference>
<accession>A0A0E9T0W1</accession>
<name>A0A0E9T0W1_ANGAN</name>
<evidence type="ECO:0000313" key="1">
    <source>
        <dbReference type="EMBL" id="JAH47142.1"/>
    </source>
</evidence>
<proteinExistence type="predicted"/>
<organism evidence="1">
    <name type="scientific">Anguilla anguilla</name>
    <name type="common">European freshwater eel</name>
    <name type="synonym">Muraena anguilla</name>
    <dbReference type="NCBI Taxonomy" id="7936"/>
    <lineage>
        <taxon>Eukaryota</taxon>
        <taxon>Metazoa</taxon>
        <taxon>Chordata</taxon>
        <taxon>Craniata</taxon>
        <taxon>Vertebrata</taxon>
        <taxon>Euteleostomi</taxon>
        <taxon>Actinopterygii</taxon>
        <taxon>Neopterygii</taxon>
        <taxon>Teleostei</taxon>
        <taxon>Anguilliformes</taxon>
        <taxon>Anguillidae</taxon>
        <taxon>Anguilla</taxon>
    </lineage>
</organism>